<keyword evidence="3" id="KW-1185">Reference proteome</keyword>
<dbReference type="AlphaFoldDB" id="A0A3P6I6H7"/>
<feature type="compositionally biased region" description="Basic and acidic residues" evidence="1">
    <location>
        <begin position="74"/>
        <end position="84"/>
    </location>
</feature>
<organism evidence="2 3">
    <name type="scientific">Mesocestoides corti</name>
    <name type="common">Flatworm</name>
    <dbReference type="NCBI Taxonomy" id="53468"/>
    <lineage>
        <taxon>Eukaryota</taxon>
        <taxon>Metazoa</taxon>
        <taxon>Spiralia</taxon>
        <taxon>Lophotrochozoa</taxon>
        <taxon>Platyhelminthes</taxon>
        <taxon>Cestoda</taxon>
        <taxon>Eucestoda</taxon>
        <taxon>Cyclophyllidea</taxon>
        <taxon>Mesocestoididae</taxon>
        <taxon>Mesocestoides</taxon>
    </lineage>
</organism>
<evidence type="ECO:0000256" key="1">
    <source>
        <dbReference type="SAM" id="MobiDB-lite"/>
    </source>
</evidence>
<sequence length="164" mass="17528">MRNGKATTVVRTCASAACPKRAPDWLTGRAVRAHSQDVNARVITGFQTTSNGSARMSEALDLSVNSPSAQDPSPLHDRRRRLDQVDASPTPDLLVPFPCGAEFLQKCAKSFGHLPPPPPPPPYLIAGDGANSGRLEADSSSVSHDLEAEEWHGAVFFVDAQTAR</sequence>
<dbReference type="EMBL" id="UXSR01005741">
    <property type="protein sequence ID" value="VDD83489.1"/>
    <property type="molecule type" value="Genomic_DNA"/>
</dbReference>
<feature type="region of interest" description="Disordered" evidence="1">
    <location>
        <begin position="60"/>
        <end position="91"/>
    </location>
</feature>
<gene>
    <name evidence="2" type="ORF">MCOS_LOCUS9492</name>
</gene>
<feature type="region of interest" description="Disordered" evidence="1">
    <location>
        <begin position="112"/>
        <end position="144"/>
    </location>
</feature>
<evidence type="ECO:0000313" key="3">
    <source>
        <dbReference type="Proteomes" id="UP000267029"/>
    </source>
</evidence>
<accession>A0A3P6I6H7</accession>
<proteinExistence type="predicted"/>
<evidence type="ECO:0000313" key="2">
    <source>
        <dbReference type="EMBL" id="VDD83489.1"/>
    </source>
</evidence>
<dbReference type="Proteomes" id="UP000267029">
    <property type="component" value="Unassembled WGS sequence"/>
</dbReference>
<feature type="compositionally biased region" description="Pro residues" evidence="1">
    <location>
        <begin position="114"/>
        <end position="123"/>
    </location>
</feature>
<reference evidence="2 3" key="1">
    <citation type="submission" date="2018-10" db="EMBL/GenBank/DDBJ databases">
        <authorList>
            <consortium name="Pathogen Informatics"/>
        </authorList>
    </citation>
    <scope>NUCLEOTIDE SEQUENCE [LARGE SCALE GENOMIC DNA]</scope>
</reference>
<protein>
    <submittedName>
        <fullName evidence="2">Uncharacterized protein</fullName>
    </submittedName>
</protein>
<name>A0A3P6I6H7_MESCO</name>